<reference evidence="2 3" key="1">
    <citation type="journal article" date="2018" name="Proc. Natl. Acad. Sci. U.S.A.">
        <title>Linking secondary metabolites to gene clusters through genome sequencing of six diverse Aspergillus species.</title>
        <authorList>
            <person name="Kaerboelling I."/>
            <person name="Vesth T.C."/>
            <person name="Frisvad J.C."/>
            <person name="Nybo J.L."/>
            <person name="Theobald S."/>
            <person name="Kuo A."/>
            <person name="Bowyer P."/>
            <person name="Matsuda Y."/>
            <person name="Mondo S."/>
            <person name="Lyhne E.K."/>
            <person name="Kogle M.E."/>
            <person name="Clum A."/>
            <person name="Lipzen A."/>
            <person name="Salamov A."/>
            <person name="Ngan C.Y."/>
            <person name="Daum C."/>
            <person name="Chiniquy J."/>
            <person name="Barry K."/>
            <person name="LaButti K."/>
            <person name="Haridas S."/>
            <person name="Simmons B.A."/>
            <person name="Magnuson J.K."/>
            <person name="Mortensen U.H."/>
            <person name="Larsen T.O."/>
            <person name="Grigoriev I.V."/>
            <person name="Baker S.E."/>
            <person name="Andersen M.R."/>
        </authorList>
    </citation>
    <scope>NUCLEOTIDE SEQUENCE [LARGE SCALE GENOMIC DNA]</scope>
    <source>
        <strain evidence="2 3">IBT 24754</strain>
    </source>
</reference>
<gene>
    <name evidence="2" type="ORF">P175DRAFT_0494864</name>
</gene>
<feature type="region of interest" description="Disordered" evidence="1">
    <location>
        <begin position="438"/>
        <end position="506"/>
    </location>
</feature>
<name>A0A2T5LQB5_9EURO</name>
<dbReference type="OrthoDB" id="4185962at2759"/>
<feature type="region of interest" description="Disordered" evidence="1">
    <location>
        <begin position="113"/>
        <end position="152"/>
    </location>
</feature>
<dbReference type="GeneID" id="63812922"/>
<dbReference type="RefSeq" id="XP_040749876.1">
    <property type="nucleotide sequence ID" value="XM_040896040.1"/>
</dbReference>
<feature type="compositionally biased region" description="Low complexity" evidence="1">
    <location>
        <begin position="280"/>
        <end position="293"/>
    </location>
</feature>
<sequence length="524" mass="57397">MISSDDSGGSSRRLALSFSFSIRSSRARRNRLTQLPVTPPVCEESAHYPVFNPQDPRHNPALRTNTWPEVDYIPPQTTGSTSSIRWMQSLPRRSLRRARSGLLALRSGLSRRPVYHNSSRNEDTQDPWSSSDSAGGFSSGHDELFSSTVSEASTEEDYEFGIDLFRAGCHCPSGYEDEAERSPKFPSSIPYPHPGPLPSPNTGVNDLHGGILVEMTSNAYFMGPPTSPVVNPDQFRIETEPGTTLDGHCGVEHPNPTPPDHGSHTARIEVIPEEVRLSDESSSSIVPDSSTLDGDLHASSLDHSPQSNDVPVPSDEAQISLQVEEGQPISPSGLEDNMSMIIEQATHFSLTPDESPTIPHHAPPESELEDVGYYRSLHLLGTNEIPCGNESDEEPRQSSTSDDDANPSLNPWLPIDIDKSNRTSLLSLRDEYFLVDGKSSDLRPDRGDNPLKAEQRFTGDGSLHSGPGLDRSLSTSTQDIPEIIGPRGPMGIPAARSLRSEREGSDSTDEYLVTYSLLHRHYFS</sequence>
<evidence type="ECO:0000313" key="2">
    <source>
        <dbReference type="EMBL" id="PTU18484.1"/>
    </source>
</evidence>
<evidence type="ECO:0000313" key="3">
    <source>
        <dbReference type="Proteomes" id="UP000244073"/>
    </source>
</evidence>
<feature type="region of interest" description="Disordered" evidence="1">
    <location>
        <begin position="175"/>
        <end position="204"/>
    </location>
</feature>
<proteinExistence type="predicted"/>
<dbReference type="Proteomes" id="UP000244073">
    <property type="component" value="Unassembled WGS sequence"/>
</dbReference>
<feature type="region of interest" description="Disordered" evidence="1">
    <location>
        <begin position="382"/>
        <end position="416"/>
    </location>
</feature>
<feature type="region of interest" description="Disordered" evidence="1">
    <location>
        <begin position="239"/>
        <end position="313"/>
    </location>
</feature>
<evidence type="ECO:0000256" key="1">
    <source>
        <dbReference type="SAM" id="MobiDB-lite"/>
    </source>
</evidence>
<accession>A0A2T5LQB5</accession>
<feature type="region of interest" description="Disordered" evidence="1">
    <location>
        <begin position="49"/>
        <end position="90"/>
    </location>
</feature>
<dbReference type="EMBL" id="MSFN02000007">
    <property type="protein sequence ID" value="PTU18484.1"/>
    <property type="molecule type" value="Genomic_DNA"/>
</dbReference>
<protein>
    <submittedName>
        <fullName evidence="2">Uncharacterized protein</fullName>
    </submittedName>
</protein>
<feature type="compositionally biased region" description="Pro residues" evidence="1">
    <location>
        <begin position="189"/>
        <end position="199"/>
    </location>
</feature>
<dbReference type="VEuPathDB" id="FungiDB:P175DRAFT_0494864"/>
<comment type="caution">
    <text evidence="2">The sequence shown here is derived from an EMBL/GenBank/DDBJ whole genome shotgun (WGS) entry which is preliminary data.</text>
</comment>
<dbReference type="AlphaFoldDB" id="A0A2T5LQB5"/>
<feature type="compositionally biased region" description="Basic and acidic residues" evidence="1">
    <location>
        <begin position="438"/>
        <end position="457"/>
    </location>
</feature>
<organism evidence="2 3">
    <name type="scientific">Aspergillus ochraceoroseus IBT 24754</name>
    <dbReference type="NCBI Taxonomy" id="1392256"/>
    <lineage>
        <taxon>Eukaryota</taxon>
        <taxon>Fungi</taxon>
        <taxon>Dikarya</taxon>
        <taxon>Ascomycota</taxon>
        <taxon>Pezizomycotina</taxon>
        <taxon>Eurotiomycetes</taxon>
        <taxon>Eurotiomycetidae</taxon>
        <taxon>Eurotiales</taxon>
        <taxon>Aspergillaceae</taxon>
        <taxon>Aspergillus</taxon>
        <taxon>Aspergillus subgen. Nidulantes</taxon>
    </lineage>
</organism>
<feature type="compositionally biased region" description="Polar residues" evidence="1">
    <location>
        <begin position="75"/>
        <end position="86"/>
    </location>
</feature>